<name>A0A5S3QGB0_9BACI</name>
<dbReference type="EMBL" id="VCIA01000001">
    <property type="protein sequence ID" value="TMN20932.1"/>
    <property type="molecule type" value="Genomic_DNA"/>
</dbReference>
<sequence>MDTYPYQHAEGSLLYQEETYHFRFKGVGAATIALYNVPGEQYYFACTIEPSNQHWVYLPEVLRSFTSAGHNQLAEAGVTWPHAFFETREQALQTAIEIIEQLLTRYQSSL</sequence>
<protein>
    <submittedName>
        <fullName evidence="1">Uncharacterized protein</fullName>
    </submittedName>
</protein>
<accession>A0A5S3QGB0</accession>
<reference evidence="1 2" key="1">
    <citation type="submission" date="2019-05" db="EMBL/GenBank/DDBJ databases">
        <title>Genomic analysis of Lentibacillus sp. NKC220-2.</title>
        <authorList>
            <person name="Oh Y.J."/>
        </authorList>
    </citation>
    <scope>NUCLEOTIDE SEQUENCE [LARGE SCALE GENOMIC DNA]</scope>
    <source>
        <strain evidence="1 2">NKC220-2</strain>
    </source>
</reference>
<dbReference type="RefSeq" id="WP_138600705.1">
    <property type="nucleotide sequence ID" value="NZ_VCIA01000001.1"/>
</dbReference>
<dbReference type="AlphaFoldDB" id="A0A5S3QGB0"/>
<organism evidence="1 2">
    <name type="scientific">Lentibacillus cibarius</name>
    <dbReference type="NCBI Taxonomy" id="2583219"/>
    <lineage>
        <taxon>Bacteria</taxon>
        <taxon>Bacillati</taxon>
        <taxon>Bacillota</taxon>
        <taxon>Bacilli</taxon>
        <taxon>Bacillales</taxon>
        <taxon>Bacillaceae</taxon>
        <taxon>Lentibacillus</taxon>
    </lineage>
</organism>
<evidence type="ECO:0000313" key="2">
    <source>
        <dbReference type="Proteomes" id="UP000306980"/>
    </source>
</evidence>
<comment type="caution">
    <text evidence="1">The sequence shown here is derived from an EMBL/GenBank/DDBJ whole genome shotgun (WGS) entry which is preliminary data.</text>
</comment>
<gene>
    <name evidence="1" type="ORF">FFL34_01510</name>
</gene>
<evidence type="ECO:0000313" key="1">
    <source>
        <dbReference type="EMBL" id="TMN20932.1"/>
    </source>
</evidence>
<proteinExistence type="predicted"/>
<dbReference type="Proteomes" id="UP000306980">
    <property type="component" value="Unassembled WGS sequence"/>
</dbReference>